<gene>
    <name evidence="1" type="ORF">Taro_037512</name>
</gene>
<dbReference type="AlphaFoldDB" id="A0A843WD08"/>
<name>A0A843WD08_COLES</name>
<evidence type="ECO:0000313" key="2">
    <source>
        <dbReference type="Proteomes" id="UP000652761"/>
    </source>
</evidence>
<dbReference type="EMBL" id="NMUH01003268">
    <property type="protein sequence ID" value="MQM04698.1"/>
    <property type="molecule type" value="Genomic_DNA"/>
</dbReference>
<protein>
    <submittedName>
        <fullName evidence="1">Uncharacterized protein</fullName>
    </submittedName>
</protein>
<keyword evidence="2" id="KW-1185">Reference proteome</keyword>
<proteinExistence type="predicted"/>
<reference evidence="1" key="1">
    <citation type="submission" date="2017-07" db="EMBL/GenBank/DDBJ databases">
        <title>Taro Niue Genome Assembly and Annotation.</title>
        <authorList>
            <person name="Atibalentja N."/>
            <person name="Keating K."/>
            <person name="Fields C.J."/>
        </authorList>
    </citation>
    <scope>NUCLEOTIDE SEQUENCE</scope>
    <source>
        <strain evidence="1">Niue_2</strain>
        <tissue evidence="1">Leaf</tissue>
    </source>
</reference>
<feature type="non-terminal residue" evidence="1">
    <location>
        <position position="59"/>
    </location>
</feature>
<sequence length="59" mass="6667">NGKSRRRRKARAFPARFSPFVLDPSLNHSASSPQFFSGWIFLDWLSNSRKGDHTAMAAS</sequence>
<comment type="caution">
    <text evidence="1">The sequence shown here is derived from an EMBL/GenBank/DDBJ whole genome shotgun (WGS) entry which is preliminary data.</text>
</comment>
<dbReference type="Proteomes" id="UP000652761">
    <property type="component" value="Unassembled WGS sequence"/>
</dbReference>
<evidence type="ECO:0000313" key="1">
    <source>
        <dbReference type="EMBL" id="MQM04698.1"/>
    </source>
</evidence>
<accession>A0A843WD08</accession>
<organism evidence="1 2">
    <name type="scientific">Colocasia esculenta</name>
    <name type="common">Wild taro</name>
    <name type="synonym">Arum esculentum</name>
    <dbReference type="NCBI Taxonomy" id="4460"/>
    <lineage>
        <taxon>Eukaryota</taxon>
        <taxon>Viridiplantae</taxon>
        <taxon>Streptophyta</taxon>
        <taxon>Embryophyta</taxon>
        <taxon>Tracheophyta</taxon>
        <taxon>Spermatophyta</taxon>
        <taxon>Magnoliopsida</taxon>
        <taxon>Liliopsida</taxon>
        <taxon>Araceae</taxon>
        <taxon>Aroideae</taxon>
        <taxon>Colocasieae</taxon>
        <taxon>Colocasia</taxon>
    </lineage>
</organism>